<evidence type="ECO:0000313" key="3">
    <source>
        <dbReference type="Proteomes" id="UP000050761"/>
    </source>
</evidence>
<accession>A0A3P8B7N9</accession>
<keyword evidence="3" id="KW-1185">Reference proteome</keyword>
<dbReference type="EMBL" id="UZAH01025645">
    <property type="protein sequence ID" value="VDO67892.1"/>
    <property type="molecule type" value="Genomic_DNA"/>
</dbReference>
<reference evidence="4" key="2">
    <citation type="submission" date="2019-09" db="UniProtKB">
        <authorList>
            <consortium name="WormBaseParasite"/>
        </authorList>
    </citation>
    <scope>IDENTIFICATION</scope>
</reference>
<reference evidence="2 3" key="1">
    <citation type="submission" date="2018-11" db="EMBL/GenBank/DDBJ databases">
        <authorList>
            <consortium name="Pathogen Informatics"/>
        </authorList>
    </citation>
    <scope>NUCLEOTIDE SEQUENCE [LARGE SCALE GENOMIC DNA]</scope>
</reference>
<dbReference type="WBParaSite" id="HPBE_0000634201-mRNA-1">
    <property type="protein sequence ID" value="HPBE_0000634201-mRNA-1"/>
    <property type="gene ID" value="HPBE_0000634201"/>
</dbReference>
<proteinExistence type="predicted"/>
<sequence>MSKAGAVGRGLYAVLAFLVNAALRIGINVSLVAAIAVTVYAAVSFSREALKERKEELIRHSSVTPGLAMRWNCPELQMRRERKWSPFVHGRKYGTPGGWLPEKVRGGTVVEEVETVRAA</sequence>
<keyword evidence="1" id="KW-1133">Transmembrane helix</keyword>
<evidence type="ECO:0000256" key="1">
    <source>
        <dbReference type="SAM" id="Phobius"/>
    </source>
</evidence>
<dbReference type="OrthoDB" id="567788at2759"/>
<evidence type="ECO:0000313" key="2">
    <source>
        <dbReference type="EMBL" id="VDO67892.1"/>
    </source>
</evidence>
<evidence type="ECO:0000313" key="4">
    <source>
        <dbReference type="WBParaSite" id="HPBE_0000634201-mRNA-1"/>
    </source>
</evidence>
<keyword evidence="1" id="KW-0812">Transmembrane</keyword>
<keyword evidence="1" id="KW-0472">Membrane</keyword>
<dbReference type="Proteomes" id="UP000050761">
    <property type="component" value="Unassembled WGS sequence"/>
</dbReference>
<organism evidence="2">
    <name type="scientific">Heligmosomoides polygyrus</name>
    <name type="common">Parasitic roundworm</name>
    <dbReference type="NCBI Taxonomy" id="6339"/>
    <lineage>
        <taxon>Eukaryota</taxon>
        <taxon>Metazoa</taxon>
        <taxon>Ecdysozoa</taxon>
        <taxon>Nematoda</taxon>
        <taxon>Chromadorea</taxon>
        <taxon>Rhabditida</taxon>
        <taxon>Rhabditina</taxon>
        <taxon>Rhabditomorpha</taxon>
        <taxon>Strongyloidea</taxon>
        <taxon>Heligmosomidae</taxon>
        <taxon>Heligmosomoides</taxon>
    </lineage>
</organism>
<dbReference type="AlphaFoldDB" id="A0A3P8B7N9"/>
<name>A0A3P8B7N9_HELPZ</name>
<feature type="transmembrane region" description="Helical" evidence="1">
    <location>
        <begin position="12"/>
        <end position="43"/>
    </location>
</feature>
<protein>
    <submittedName>
        <fullName evidence="2 4">Uncharacterized protein</fullName>
    </submittedName>
</protein>
<gene>
    <name evidence="2" type="ORF">HPBE_LOCUS6343</name>
</gene>